<evidence type="ECO:0000313" key="1">
    <source>
        <dbReference type="EMBL" id="EEJ41405.1"/>
    </source>
</evidence>
<proteinExistence type="predicted"/>
<dbReference type="AlphaFoldDB" id="C2ERS0"/>
<dbReference type="STRING" id="1423814.HMPREF0549_0156"/>
<organism evidence="1 2">
    <name type="scientific">Limosilactobacillus vaginalis DSM 5837 = ATCC 49540</name>
    <dbReference type="NCBI Taxonomy" id="1423814"/>
    <lineage>
        <taxon>Bacteria</taxon>
        <taxon>Bacillati</taxon>
        <taxon>Bacillota</taxon>
        <taxon>Bacilli</taxon>
        <taxon>Lactobacillales</taxon>
        <taxon>Lactobacillaceae</taxon>
        <taxon>Limosilactobacillus</taxon>
    </lineage>
</organism>
<protein>
    <submittedName>
        <fullName evidence="1">Uncharacterized protein</fullName>
    </submittedName>
</protein>
<accession>C2ERS0</accession>
<gene>
    <name evidence="1" type="ORF">HMPREF0549_0156</name>
</gene>
<reference evidence="1 2" key="1">
    <citation type="submission" date="2009-01" db="EMBL/GenBank/DDBJ databases">
        <authorList>
            <person name="Qin X."/>
            <person name="Bachman B."/>
            <person name="Battles P."/>
            <person name="Bell A."/>
            <person name="Bess C."/>
            <person name="Bickham C."/>
            <person name="Chaboub L."/>
            <person name="Chen D."/>
            <person name="Coyle M."/>
            <person name="Deiros D.R."/>
            <person name="Dinh H."/>
            <person name="Forbes L."/>
            <person name="Fowler G."/>
            <person name="Francisco L."/>
            <person name="Fu Q."/>
            <person name="Gubbala S."/>
            <person name="Hale W."/>
            <person name="Han Y."/>
            <person name="Hemphill L."/>
            <person name="Highlander S.K."/>
            <person name="Hirani K."/>
            <person name="Hogues M."/>
            <person name="Jackson L."/>
            <person name="Jakkamsetti A."/>
            <person name="Javaid M."/>
            <person name="Jiang H."/>
            <person name="Korchina V."/>
            <person name="Kovar C."/>
            <person name="Lara F."/>
            <person name="Lee S."/>
            <person name="Mata R."/>
            <person name="Mathew T."/>
            <person name="Moen C."/>
            <person name="Morales K."/>
            <person name="Munidasa M."/>
            <person name="Nazareth L."/>
            <person name="Ngo R."/>
            <person name="Nguyen L."/>
            <person name="Okwuonu G."/>
            <person name="Ongeri F."/>
            <person name="Patil S."/>
            <person name="Petrosino J."/>
            <person name="Pham C."/>
            <person name="Pham P."/>
            <person name="Pu L.-L."/>
            <person name="Puazo M."/>
            <person name="Raj R."/>
            <person name="Reid J."/>
            <person name="Rouhana J."/>
            <person name="Saada N."/>
            <person name="Shang Y."/>
            <person name="Simmons D."/>
            <person name="Thornton R."/>
            <person name="Warren J."/>
            <person name="Weissenberger G."/>
            <person name="Zhang J."/>
            <person name="Zhang L."/>
            <person name="Zhou C."/>
            <person name="Zhu D."/>
            <person name="Muzny D."/>
            <person name="Worley K."/>
            <person name="Gibbs R."/>
        </authorList>
    </citation>
    <scope>NUCLEOTIDE SEQUENCE [LARGE SCALE GENOMIC DNA]</scope>
    <source>
        <strain evidence="1 2">ATCC 49540</strain>
    </source>
</reference>
<dbReference type="HOGENOM" id="CLU_3100288_0_0_9"/>
<comment type="caution">
    <text evidence="1">The sequence shown here is derived from an EMBL/GenBank/DDBJ whole genome shotgun (WGS) entry which is preliminary data.</text>
</comment>
<name>C2ERS0_9LACO</name>
<sequence length="51" mass="6019">MRKVIYHGKTYEVWNISSKGKLTLGERRKGYYGLFIVHYGVKAEKVEDRDV</sequence>
<dbReference type="EMBL" id="ACGV01000011">
    <property type="protein sequence ID" value="EEJ41405.1"/>
    <property type="molecule type" value="Genomic_DNA"/>
</dbReference>
<evidence type="ECO:0000313" key="2">
    <source>
        <dbReference type="Proteomes" id="UP000004483"/>
    </source>
</evidence>
<dbReference type="Proteomes" id="UP000004483">
    <property type="component" value="Unassembled WGS sequence"/>
</dbReference>